<evidence type="ECO:0000256" key="7">
    <source>
        <dbReference type="ARBA" id="ARBA00023306"/>
    </source>
</evidence>
<dbReference type="EMBL" id="CAACYI010000001">
    <property type="protein sequence ID" value="VFB16040.1"/>
    <property type="molecule type" value="Genomic_DNA"/>
</dbReference>
<dbReference type="AlphaFoldDB" id="A0A8H2ME58"/>
<evidence type="ECO:0000256" key="8">
    <source>
        <dbReference type="SAM" id="MobiDB-lite"/>
    </source>
</evidence>
<organism evidence="11 12">
    <name type="scientific">Urinicoccus massiliensis</name>
    <dbReference type="NCBI Taxonomy" id="1723382"/>
    <lineage>
        <taxon>Bacteria</taxon>
        <taxon>Bacillati</taxon>
        <taxon>Bacillota</taxon>
        <taxon>Tissierellia</taxon>
        <taxon>Tissierellales</taxon>
        <taxon>Peptoniphilaceae</taxon>
        <taxon>Urinicoccus</taxon>
    </lineage>
</organism>
<name>A0A8H2ME58_9FIRM</name>
<dbReference type="PANTHER" id="PTHR37820">
    <property type="entry name" value="CELL DIVISION PROTEIN DIVIB"/>
    <property type="match status" value="1"/>
</dbReference>
<reference evidence="11 12" key="1">
    <citation type="submission" date="2019-02" db="EMBL/GenBank/DDBJ databases">
        <authorList>
            <consortium name="Pathogen Informatics"/>
        </authorList>
    </citation>
    <scope>NUCLEOTIDE SEQUENCE [LARGE SCALE GENOMIC DNA]</scope>
    <source>
        <strain evidence="11 12">3012STDY7089603</strain>
    </source>
</reference>
<evidence type="ECO:0000256" key="5">
    <source>
        <dbReference type="ARBA" id="ARBA00022989"/>
    </source>
</evidence>
<evidence type="ECO:0000259" key="10">
    <source>
        <dbReference type="PROSITE" id="PS51779"/>
    </source>
</evidence>
<gene>
    <name evidence="11" type="primary">divIB</name>
    <name evidence="11" type="ORF">NCTC13150_00554</name>
</gene>
<dbReference type="GO" id="GO:0005886">
    <property type="term" value="C:plasma membrane"/>
    <property type="evidence" value="ECO:0007669"/>
    <property type="project" value="TreeGrafter"/>
</dbReference>
<feature type="domain" description="POTRA" evidence="10">
    <location>
        <begin position="41"/>
        <end position="109"/>
    </location>
</feature>
<keyword evidence="3" id="KW-0132">Cell division</keyword>
<evidence type="ECO:0000313" key="11">
    <source>
        <dbReference type="EMBL" id="VFB16040.1"/>
    </source>
</evidence>
<comment type="subcellular location">
    <subcellularLocation>
        <location evidence="1">Membrane</location>
    </subcellularLocation>
</comment>
<sequence length="278" mass="32007">MAKRRRKRLTAKQRNRRRALFSILFIAIITIGVHLVKNNLVTIKDIRIQGNKKVSREEILKRGRVDLGDKLYKQDAQAIEAKIEAIPYIKDAKVKRSIRGILSIRVQERSPVAQLNFRDHYVNVDQDLRILEKTMQFQPDYIKINGLTIKNLQMGSYLFLNDKQKDLRKMVTGVLEGDLKDKIQAIDIKDQGLDLLTKDDIQVVFESTKDSDYKCKQLLVVLEKIKTMDKNISMILMDKGKDPVAVTESNKAQAREDGNNMTPLEGGRGEKEEKDSRE</sequence>
<dbReference type="GO" id="GO:0051301">
    <property type="term" value="P:cell division"/>
    <property type="evidence" value="ECO:0007669"/>
    <property type="project" value="UniProtKB-KW"/>
</dbReference>
<feature type="transmembrane region" description="Helical" evidence="9">
    <location>
        <begin position="20"/>
        <end position="36"/>
    </location>
</feature>
<dbReference type="InterPro" id="IPR050487">
    <property type="entry name" value="FtsQ_DivIB"/>
</dbReference>
<evidence type="ECO:0000256" key="3">
    <source>
        <dbReference type="ARBA" id="ARBA00022618"/>
    </source>
</evidence>
<protein>
    <submittedName>
        <fullName evidence="11">Division initiation protein DivIB</fullName>
    </submittedName>
</protein>
<keyword evidence="5 9" id="KW-1133">Transmembrane helix</keyword>
<evidence type="ECO:0000256" key="4">
    <source>
        <dbReference type="ARBA" id="ARBA00022692"/>
    </source>
</evidence>
<dbReference type="InterPro" id="IPR034746">
    <property type="entry name" value="POTRA"/>
</dbReference>
<accession>A0A8H2ME58</accession>
<dbReference type="InterPro" id="IPR013685">
    <property type="entry name" value="POTRA_FtsQ_type"/>
</dbReference>
<proteinExistence type="predicted"/>
<dbReference type="PROSITE" id="PS51779">
    <property type="entry name" value="POTRA"/>
    <property type="match status" value="1"/>
</dbReference>
<evidence type="ECO:0000256" key="2">
    <source>
        <dbReference type="ARBA" id="ARBA00022475"/>
    </source>
</evidence>
<keyword evidence="7" id="KW-0131">Cell cycle</keyword>
<keyword evidence="2" id="KW-1003">Cell membrane</keyword>
<keyword evidence="6 9" id="KW-0472">Membrane</keyword>
<feature type="compositionally biased region" description="Basic and acidic residues" evidence="8">
    <location>
        <begin position="267"/>
        <end position="278"/>
    </location>
</feature>
<evidence type="ECO:0000313" key="12">
    <source>
        <dbReference type="Proteomes" id="UP000377798"/>
    </source>
</evidence>
<evidence type="ECO:0000256" key="9">
    <source>
        <dbReference type="SAM" id="Phobius"/>
    </source>
</evidence>
<evidence type="ECO:0000256" key="6">
    <source>
        <dbReference type="ARBA" id="ARBA00023136"/>
    </source>
</evidence>
<dbReference type="PANTHER" id="PTHR37820:SF1">
    <property type="entry name" value="CELL DIVISION PROTEIN FTSQ"/>
    <property type="match status" value="1"/>
</dbReference>
<dbReference type="Proteomes" id="UP000377798">
    <property type="component" value="Unassembled WGS sequence"/>
</dbReference>
<dbReference type="Pfam" id="PF08478">
    <property type="entry name" value="POTRA_1"/>
    <property type="match status" value="1"/>
</dbReference>
<dbReference type="RefSeq" id="WP_131748511.1">
    <property type="nucleotide sequence ID" value="NZ_CAACYI010000001.1"/>
</dbReference>
<evidence type="ECO:0000256" key="1">
    <source>
        <dbReference type="ARBA" id="ARBA00004370"/>
    </source>
</evidence>
<keyword evidence="12" id="KW-1185">Reference proteome</keyword>
<keyword evidence="4 9" id="KW-0812">Transmembrane</keyword>
<dbReference type="Gene3D" id="3.10.20.310">
    <property type="entry name" value="membrane protein fhac"/>
    <property type="match status" value="1"/>
</dbReference>
<comment type="caution">
    <text evidence="11">The sequence shown here is derived from an EMBL/GenBank/DDBJ whole genome shotgun (WGS) entry which is preliminary data.</text>
</comment>
<feature type="region of interest" description="Disordered" evidence="8">
    <location>
        <begin position="243"/>
        <end position="278"/>
    </location>
</feature>